<feature type="transmembrane region" description="Helical" evidence="9">
    <location>
        <begin position="42"/>
        <end position="65"/>
    </location>
</feature>
<accession>W1N9U3</accession>
<dbReference type="AlphaFoldDB" id="W1N9U3"/>
<keyword evidence="4 9" id="KW-0997">Cell inner membrane</keyword>
<keyword evidence="7 9" id="KW-0472">Membrane</keyword>
<feature type="transmembrane region" description="Helical" evidence="9">
    <location>
        <begin position="129"/>
        <end position="150"/>
    </location>
</feature>
<comment type="subunit">
    <text evidence="9">The complex comprises the extracytoplasmic solute receptor protein and the two transmembrane proteins.</text>
</comment>
<keyword evidence="6 9" id="KW-1133">Transmembrane helix</keyword>
<dbReference type="EMBL" id="AVBC01000019">
    <property type="protein sequence ID" value="ERL52302.1"/>
    <property type="molecule type" value="Genomic_DNA"/>
</dbReference>
<comment type="caution">
    <text evidence="11">The sequence shown here is derived from an EMBL/GenBank/DDBJ whole genome shotgun (WGS) entry which is preliminary data.</text>
</comment>
<dbReference type="InterPro" id="IPR055348">
    <property type="entry name" value="DctQ"/>
</dbReference>
<keyword evidence="12" id="KW-1185">Reference proteome</keyword>
<evidence type="ECO:0000256" key="8">
    <source>
        <dbReference type="ARBA" id="ARBA00038436"/>
    </source>
</evidence>
<dbReference type="PANTHER" id="PTHR35011:SF4">
    <property type="entry name" value="SLL1102 PROTEIN"/>
    <property type="match status" value="1"/>
</dbReference>
<gene>
    <name evidence="11" type="ORF">BJB45_10060</name>
</gene>
<dbReference type="GO" id="GO:0022857">
    <property type="term" value="F:transmembrane transporter activity"/>
    <property type="evidence" value="ECO:0007669"/>
    <property type="project" value="UniProtKB-UniRule"/>
</dbReference>
<organism evidence="11 12">
    <name type="scientific">Halomonas huangheensis</name>
    <dbReference type="NCBI Taxonomy" id="1178482"/>
    <lineage>
        <taxon>Bacteria</taxon>
        <taxon>Pseudomonadati</taxon>
        <taxon>Pseudomonadota</taxon>
        <taxon>Gammaproteobacteria</taxon>
        <taxon>Oceanospirillales</taxon>
        <taxon>Halomonadaceae</taxon>
        <taxon>Halomonas</taxon>
    </lineage>
</organism>
<feature type="transmembrane region" description="Helical" evidence="9">
    <location>
        <begin position="12"/>
        <end position="30"/>
    </location>
</feature>
<evidence type="ECO:0000256" key="3">
    <source>
        <dbReference type="ARBA" id="ARBA00022475"/>
    </source>
</evidence>
<dbReference type="InterPro" id="IPR007387">
    <property type="entry name" value="TRAP_DctQ"/>
</dbReference>
<dbReference type="Pfam" id="PF04290">
    <property type="entry name" value="DctQ"/>
    <property type="match status" value="1"/>
</dbReference>
<protein>
    <recommendedName>
        <fullName evidence="9">TRAP transporter small permease protein</fullName>
    </recommendedName>
</protein>
<evidence type="ECO:0000256" key="1">
    <source>
        <dbReference type="ARBA" id="ARBA00004429"/>
    </source>
</evidence>
<dbReference type="OrthoDB" id="8559033at2"/>
<dbReference type="Proteomes" id="UP000019113">
    <property type="component" value="Unassembled WGS sequence"/>
</dbReference>
<dbReference type="GO" id="GO:0005886">
    <property type="term" value="C:plasma membrane"/>
    <property type="evidence" value="ECO:0007669"/>
    <property type="project" value="UniProtKB-SubCell"/>
</dbReference>
<dbReference type="eggNOG" id="COG4665">
    <property type="taxonomic scope" value="Bacteria"/>
</dbReference>
<dbReference type="PANTHER" id="PTHR35011">
    <property type="entry name" value="2,3-DIKETO-L-GULONATE TRAP TRANSPORTER SMALL PERMEASE PROTEIN YIAM"/>
    <property type="match status" value="1"/>
</dbReference>
<sequence>MILRLIDKASHYAALVSRLLFVILILSMLYEVVARYVFNASTIWAFDISYMATGAAFMLGVAWTLRVDGHVKIDVIIRLFPEKVGACILGFAYIFLLFPVISVMAWHGWGKAINAYMTGEVETVSTWGPLMWPFYLVLAVGLSLFSFQLLAEGIRYFMKKALKGSW</sequence>
<evidence type="ECO:0000256" key="6">
    <source>
        <dbReference type="ARBA" id="ARBA00022989"/>
    </source>
</evidence>
<reference evidence="11 12" key="1">
    <citation type="submission" date="2013-08" db="EMBL/GenBank/DDBJ databases">
        <title>draft genome of Halomonas huanghegensis, strain BJGMM-B45T.</title>
        <authorList>
            <person name="Miao C."/>
            <person name="Wan Y."/>
            <person name="Jin W."/>
        </authorList>
    </citation>
    <scope>NUCLEOTIDE SEQUENCE [LARGE SCALE GENOMIC DNA]</scope>
    <source>
        <strain evidence="11 12">BJGMM-B45</strain>
    </source>
</reference>
<evidence type="ECO:0000313" key="11">
    <source>
        <dbReference type="EMBL" id="ERL52302.1"/>
    </source>
</evidence>
<evidence type="ECO:0000313" key="12">
    <source>
        <dbReference type="Proteomes" id="UP000019113"/>
    </source>
</evidence>
<evidence type="ECO:0000256" key="2">
    <source>
        <dbReference type="ARBA" id="ARBA00022448"/>
    </source>
</evidence>
<evidence type="ECO:0000256" key="5">
    <source>
        <dbReference type="ARBA" id="ARBA00022692"/>
    </source>
</evidence>
<name>W1N9U3_9GAMM</name>
<comment type="subcellular location">
    <subcellularLocation>
        <location evidence="1 9">Cell inner membrane</location>
        <topology evidence="1 9">Multi-pass membrane protein</topology>
    </subcellularLocation>
</comment>
<keyword evidence="3" id="KW-1003">Cell membrane</keyword>
<feature type="domain" description="Tripartite ATP-independent periplasmic transporters DctQ component" evidence="10">
    <location>
        <begin position="24"/>
        <end position="154"/>
    </location>
</feature>
<feature type="transmembrane region" description="Helical" evidence="9">
    <location>
        <begin position="86"/>
        <end position="109"/>
    </location>
</feature>
<evidence type="ECO:0000256" key="7">
    <source>
        <dbReference type="ARBA" id="ARBA00023136"/>
    </source>
</evidence>
<keyword evidence="5 9" id="KW-0812">Transmembrane</keyword>
<dbReference type="KEGG" id="hhu:AR456_16950"/>
<dbReference type="STRING" id="1178482.AR456_16950"/>
<comment type="function">
    <text evidence="9">Part of the tripartite ATP-independent periplasmic (TRAP) transport system.</text>
</comment>
<comment type="similarity">
    <text evidence="8 9">Belongs to the TRAP transporter small permease family.</text>
</comment>
<evidence type="ECO:0000256" key="9">
    <source>
        <dbReference type="RuleBase" id="RU369079"/>
    </source>
</evidence>
<evidence type="ECO:0000259" key="10">
    <source>
        <dbReference type="Pfam" id="PF04290"/>
    </source>
</evidence>
<proteinExistence type="inferred from homology"/>
<dbReference type="RefSeq" id="WP_021818134.1">
    <property type="nucleotide sequence ID" value="NZ_AVBC01000019.1"/>
</dbReference>
<keyword evidence="2 9" id="KW-0813">Transport</keyword>
<evidence type="ECO:0000256" key="4">
    <source>
        <dbReference type="ARBA" id="ARBA00022519"/>
    </source>
</evidence>